<organism evidence="2 3">
    <name type="scientific">Kitasatospora indigofera</name>
    <dbReference type="NCBI Taxonomy" id="67307"/>
    <lineage>
        <taxon>Bacteria</taxon>
        <taxon>Bacillati</taxon>
        <taxon>Actinomycetota</taxon>
        <taxon>Actinomycetes</taxon>
        <taxon>Kitasatosporales</taxon>
        <taxon>Streptomycetaceae</taxon>
        <taxon>Kitasatospora</taxon>
    </lineage>
</organism>
<dbReference type="GeneID" id="95355295"/>
<sequence length="149" mass="15896">MDTRQDELKKDLDAAVQARKELGKEFESELVDSFLARIDARLDARVEQRVAERLGGYGPAGAYPPADAYARGGPHGHPGRRRGRFGGAGRMPVLSLVMGVPLSGIAAGTSGFMGLLVCWAGIVGVNFAAAQAERREEQGAKDTARSEWA</sequence>
<reference evidence="2" key="1">
    <citation type="journal article" date="2014" name="Int. J. Syst. Evol. Microbiol.">
        <title>Complete genome sequence of Corynebacterium casei LMG S-19264T (=DSM 44701T), isolated from a smear-ripened cheese.</title>
        <authorList>
            <consortium name="US DOE Joint Genome Institute (JGI-PGF)"/>
            <person name="Walter F."/>
            <person name="Albersmeier A."/>
            <person name="Kalinowski J."/>
            <person name="Ruckert C."/>
        </authorList>
    </citation>
    <scope>NUCLEOTIDE SEQUENCE</scope>
    <source>
        <strain evidence="2">JCM 4646</strain>
    </source>
</reference>
<comment type="caution">
    <text evidence="2">The sequence shown here is derived from an EMBL/GenBank/DDBJ whole genome shotgun (WGS) entry which is preliminary data.</text>
</comment>
<gene>
    <name evidence="2" type="ORF">GCM10018781_49210</name>
</gene>
<dbReference type="Proteomes" id="UP000617734">
    <property type="component" value="Unassembled WGS sequence"/>
</dbReference>
<evidence type="ECO:0000313" key="3">
    <source>
        <dbReference type="Proteomes" id="UP000617734"/>
    </source>
</evidence>
<dbReference type="EMBL" id="BNBO01000031">
    <property type="protein sequence ID" value="GHH76929.1"/>
    <property type="molecule type" value="Genomic_DNA"/>
</dbReference>
<keyword evidence="1" id="KW-0472">Membrane</keyword>
<feature type="transmembrane region" description="Helical" evidence="1">
    <location>
        <begin position="112"/>
        <end position="130"/>
    </location>
</feature>
<protein>
    <recommendedName>
        <fullName evidence="4">Integral membrane protein</fullName>
    </recommendedName>
</protein>
<feature type="transmembrane region" description="Helical" evidence="1">
    <location>
        <begin position="87"/>
        <end position="106"/>
    </location>
</feature>
<name>A0A919KYL3_9ACTN</name>
<dbReference type="AlphaFoldDB" id="A0A919KYL3"/>
<proteinExistence type="predicted"/>
<evidence type="ECO:0000313" key="2">
    <source>
        <dbReference type="EMBL" id="GHH76929.1"/>
    </source>
</evidence>
<keyword evidence="1" id="KW-0812">Transmembrane</keyword>
<keyword evidence="1" id="KW-1133">Transmembrane helix</keyword>
<dbReference type="RefSeq" id="WP_190213068.1">
    <property type="nucleotide sequence ID" value="NZ_BNBO01000031.1"/>
</dbReference>
<accession>A0A919KYL3</accession>
<evidence type="ECO:0000256" key="1">
    <source>
        <dbReference type="SAM" id="Phobius"/>
    </source>
</evidence>
<evidence type="ECO:0008006" key="4">
    <source>
        <dbReference type="Google" id="ProtNLM"/>
    </source>
</evidence>
<keyword evidence="3" id="KW-1185">Reference proteome</keyword>
<reference evidence="2" key="2">
    <citation type="submission" date="2020-09" db="EMBL/GenBank/DDBJ databases">
        <authorList>
            <person name="Sun Q."/>
            <person name="Ohkuma M."/>
        </authorList>
    </citation>
    <scope>NUCLEOTIDE SEQUENCE</scope>
    <source>
        <strain evidence="2">JCM 4646</strain>
    </source>
</reference>